<comment type="subcellular location">
    <subcellularLocation>
        <location evidence="1">Golgi apparatus membrane</location>
        <topology evidence="1">Peripheral membrane protein</topology>
    </subcellularLocation>
</comment>
<protein>
    <recommendedName>
        <fullName evidence="3">Conserved oligomeric Golgi complex subunit 8</fullName>
    </recommendedName>
    <alternativeName>
        <fullName evidence="8">Component of oligomeric Golgi complex 8</fullName>
    </alternativeName>
</protein>
<keyword evidence="5" id="KW-0653">Protein transport</keyword>
<dbReference type="RefSeq" id="XP_033595785.1">
    <property type="nucleotide sequence ID" value="XM_033745842.1"/>
</dbReference>
<keyword evidence="4" id="KW-0813">Transport</keyword>
<dbReference type="InterPro" id="IPR007255">
    <property type="entry name" value="COG8"/>
</dbReference>
<keyword evidence="11" id="KW-1185">Reference proteome</keyword>
<dbReference type="AlphaFoldDB" id="A0A6A6VUC0"/>
<keyword evidence="7" id="KW-0472">Membrane</keyword>
<evidence type="ECO:0000256" key="7">
    <source>
        <dbReference type="ARBA" id="ARBA00023136"/>
    </source>
</evidence>
<evidence type="ECO:0000256" key="9">
    <source>
        <dbReference type="SAM" id="MobiDB-lite"/>
    </source>
</evidence>
<dbReference type="GO" id="GO:0015031">
    <property type="term" value="P:protein transport"/>
    <property type="evidence" value="ECO:0007669"/>
    <property type="project" value="UniProtKB-KW"/>
</dbReference>
<organism evidence="10 11">
    <name type="scientific">Pseudovirgaria hyperparasitica</name>
    <dbReference type="NCBI Taxonomy" id="470096"/>
    <lineage>
        <taxon>Eukaryota</taxon>
        <taxon>Fungi</taxon>
        <taxon>Dikarya</taxon>
        <taxon>Ascomycota</taxon>
        <taxon>Pezizomycotina</taxon>
        <taxon>Dothideomycetes</taxon>
        <taxon>Dothideomycetes incertae sedis</taxon>
        <taxon>Acrospermales</taxon>
        <taxon>Acrospermaceae</taxon>
        <taxon>Pseudovirgaria</taxon>
    </lineage>
</organism>
<dbReference type="GeneID" id="54486896"/>
<evidence type="ECO:0000256" key="6">
    <source>
        <dbReference type="ARBA" id="ARBA00023034"/>
    </source>
</evidence>
<evidence type="ECO:0000313" key="10">
    <source>
        <dbReference type="EMBL" id="KAF2753334.1"/>
    </source>
</evidence>
<evidence type="ECO:0000256" key="4">
    <source>
        <dbReference type="ARBA" id="ARBA00022448"/>
    </source>
</evidence>
<dbReference type="OrthoDB" id="1661054at2759"/>
<feature type="region of interest" description="Disordered" evidence="9">
    <location>
        <begin position="470"/>
        <end position="492"/>
    </location>
</feature>
<evidence type="ECO:0000256" key="2">
    <source>
        <dbReference type="ARBA" id="ARBA00006419"/>
    </source>
</evidence>
<dbReference type="GO" id="GO:0000139">
    <property type="term" value="C:Golgi membrane"/>
    <property type="evidence" value="ECO:0007669"/>
    <property type="project" value="UniProtKB-SubCell"/>
</dbReference>
<dbReference type="GO" id="GO:0006891">
    <property type="term" value="P:intra-Golgi vesicle-mediated transport"/>
    <property type="evidence" value="ECO:0007669"/>
    <property type="project" value="TreeGrafter"/>
</dbReference>
<name>A0A6A6VUC0_9PEZI</name>
<dbReference type="EMBL" id="ML996584">
    <property type="protein sequence ID" value="KAF2753334.1"/>
    <property type="molecule type" value="Genomic_DNA"/>
</dbReference>
<accession>A0A6A6VUC0</accession>
<evidence type="ECO:0000256" key="1">
    <source>
        <dbReference type="ARBA" id="ARBA00004395"/>
    </source>
</evidence>
<dbReference type="PANTHER" id="PTHR21311">
    <property type="entry name" value="CONSERVED OLIGOMERIC GOLGI COMPLEX COMPONENT 8"/>
    <property type="match status" value="1"/>
</dbReference>
<comment type="similarity">
    <text evidence="2">Belongs to the COG8 family.</text>
</comment>
<keyword evidence="6" id="KW-0333">Golgi apparatus</keyword>
<evidence type="ECO:0000313" key="11">
    <source>
        <dbReference type="Proteomes" id="UP000799437"/>
    </source>
</evidence>
<evidence type="ECO:0000256" key="5">
    <source>
        <dbReference type="ARBA" id="ARBA00022927"/>
    </source>
</evidence>
<dbReference type="PANTHER" id="PTHR21311:SF0">
    <property type="entry name" value="CONSERVED OLIGOMERIC GOLGI COMPLEX SUBUNIT 8"/>
    <property type="match status" value="1"/>
</dbReference>
<evidence type="ECO:0000256" key="8">
    <source>
        <dbReference type="ARBA" id="ARBA00031347"/>
    </source>
</evidence>
<sequence length="492" mass="53595">MADHLYELLTPHFDIQSDESASRPPPKDAVTSSYLSRLTTLPLSSLTSTEAQSLTQTSQSILRSLQSLSKRSHKSIISSADHLAGLCEVIPELGINTTTLGESLPELESTAARFAEKYSKASENPILDHRKKAMLLARNVDRVSDILDLPTLLSSTISTSSASASINAGSNSATGSNYASALDLHAHIKRLNALYPNLKLVQAISGQAEQEMKTMTSNLISSLQGQGIKLAAAMRTVGWLRRVAPELDESYGQSNNASFGTAEGDLGAVFLICRLSNLLSMLEALEPLRELADQETQQRLQRKGSMTEAADKWSGGQQTERYLKRYIEIFREQSFAMISMYRSIFPSAVLGPSTSTEPNGPGEPHIRNSPLHHVPSALATFPSYLVDLLFDTLKEYLPNVQDRSSRDSLLTQVLYCGGSLGRLGGDFSMMLALLDDSDEENAAECESEEEWVDAMKKHRVQASRLELLASGVGTTRSANPPGREQTPATPVH</sequence>
<dbReference type="Proteomes" id="UP000799437">
    <property type="component" value="Unassembled WGS sequence"/>
</dbReference>
<gene>
    <name evidence="10" type="ORF">EJ05DRAFT_490056</name>
</gene>
<dbReference type="GO" id="GO:0017119">
    <property type="term" value="C:Golgi transport complex"/>
    <property type="evidence" value="ECO:0007669"/>
    <property type="project" value="InterPro"/>
</dbReference>
<proteinExistence type="inferred from homology"/>
<evidence type="ECO:0000256" key="3">
    <source>
        <dbReference type="ARBA" id="ARBA00020983"/>
    </source>
</evidence>
<reference evidence="10" key="1">
    <citation type="journal article" date="2020" name="Stud. Mycol.">
        <title>101 Dothideomycetes genomes: a test case for predicting lifestyles and emergence of pathogens.</title>
        <authorList>
            <person name="Haridas S."/>
            <person name="Albert R."/>
            <person name="Binder M."/>
            <person name="Bloem J."/>
            <person name="Labutti K."/>
            <person name="Salamov A."/>
            <person name="Andreopoulos B."/>
            <person name="Baker S."/>
            <person name="Barry K."/>
            <person name="Bills G."/>
            <person name="Bluhm B."/>
            <person name="Cannon C."/>
            <person name="Castanera R."/>
            <person name="Culley D."/>
            <person name="Daum C."/>
            <person name="Ezra D."/>
            <person name="Gonzalez J."/>
            <person name="Henrissat B."/>
            <person name="Kuo A."/>
            <person name="Liang C."/>
            <person name="Lipzen A."/>
            <person name="Lutzoni F."/>
            <person name="Magnuson J."/>
            <person name="Mondo S."/>
            <person name="Nolan M."/>
            <person name="Ohm R."/>
            <person name="Pangilinan J."/>
            <person name="Park H.-J."/>
            <person name="Ramirez L."/>
            <person name="Alfaro M."/>
            <person name="Sun H."/>
            <person name="Tritt A."/>
            <person name="Yoshinaga Y."/>
            <person name="Zwiers L.-H."/>
            <person name="Turgeon B."/>
            <person name="Goodwin S."/>
            <person name="Spatafora J."/>
            <person name="Crous P."/>
            <person name="Grigoriev I."/>
        </authorList>
    </citation>
    <scope>NUCLEOTIDE SEQUENCE</scope>
    <source>
        <strain evidence="10">CBS 121739</strain>
    </source>
</reference>
<dbReference type="Pfam" id="PF04124">
    <property type="entry name" value="Dor1"/>
    <property type="match status" value="2"/>
</dbReference>